<evidence type="ECO:0000259" key="7">
    <source>
        <dbReference type="PROSITE" id="PS50020"/>
    </source>
</evidence>
<dbReference type="Pfam" id="PF00612">
    <property type="entry name" value="IQ"/>
    <property type="match status" value="4"/>
</dbReference>
<sequence>MAGRKRSQPSEVPSSAQDIEWIASLAKQQEVDIDVVSAVRPSYINDVVSLLRNQTNSIVIRAMAARTLGLLMEQNAGLQKHLQMDSDVLIDALLQIVNHCRYSKSKSIDHRKIHVNCCLVISMLMQTPHSSTINNVVNLRSELLILTDSSPTKLKKQKQLEHPRAKSPVSAGNQREDRKANKSPASTTPKQLPQASRTPVKPHSRHTPMRSILFGDEGDFLGLDAEGNDFSIYEYEPRYAGYGVPKAFYPFHRPNSTINDPYSARKTPSSRQNMRPRTFQRPSRALKGSKLTTALAVTPNFISPSKLYTESLPNDRRPFLLPPDHILEIMETNQMPISLPFSRQSIRRTASPQSRLQPKPWGDFNPVVLDTSFKQHQQLNGIYYPGKPQSKYEEYDEAQDMNSAEYKRRRLKDIIHCPIESTTTKTIEKLARDEHQTTMQTFSHSLVTLYKEESAIRANITKVIHRQKNLLPLKFLFELPGGVGYCRERLQKAMSLWVEQFEVNQQQVAWLQWKALVEQKRYNVRMGAFVRQAALKRMRLAMDLMVKAFIHKGFVKWVASTQTDIWFARDSAIRKIQPYIRRHFALKYCLALHDAKPVNGAFRDMYLEPPRLHLPFTIPLRIRLERRQLWKAAISVQAPFRGRRFRKFMKKQRNAAIKIQACVRRRIAMHAYQKNRKRILRIQTSTRRFLKRKQYLELRQATLMVQRNWRGRAARKFVRLVILAKRRHTEEVWQIACLVQRLVRGFLARRVAKGIRNYLSRRVHAALLIQKNWYRRNNEWTTFFLLGCLREKDAEERQEEQILHRLFRIQRARVLQRYFQAFIARQRYYHAIVIQSAFRCYQARKCLLLYYRQKVMHRRIKWWFRVHHNRRHRAATRIQYWWLKAVPRRMFRHLARIARGIREKEKLLEWECRDAAATKIQALIHGAWTRAFVKKTRAVISIQSIARGYLAKKFVKKLSLERRLRIASAWVPIVILKGVENIAQGILQKRHDTAIVLQRNWRGAICRLNLVKKWANDALRHRMAIRLQTIWRRNAQKRFAARILTIQRRRISNPYRELKSIIEIVNKAIDDSLVHYDPFDPMIGLGLTAWLRCLGLDDIYDDLVKLGCKSVQSLSKLTKSQLQSLLHTKDRVTTMTTAIHHHTWLAAAKNQRKIIAELETTYNRLEKPYSKVAADITHQKELLSAALERQESVEKETQEFKHPPRALRHRVDTINKQVSMNKELLVKLENERDRRAPALNAAKDALENAKRGIKEAEEHEVKAVFLQKSCHYIDSPEKIKRIFLDYFPGMEYRALSFIESLRGKDITACQLFSFFSQYSTISDVKLHTPKLVYSKHDAEITKSETNRRLACCDSLQYSVERIAEILSVSVVTMADPHASSPLPIEQAFLEGTHLAHVTKLPQRPMVWRQCLQRLLDMHKSANMMQRLWRTRQGRQLLKNLRVQHLRTHLKESYEAERNRQSVRSVWEADVKQMKLIKEKEGSDYAHQMLLYELGQTLRFGYEQDWNDEFQVWYYIYKVSGTMKWERPIYEVLEHNAALKLQRAARRYLERCRYFANRRANLRASKKEKERVVWEAQWMNRQRYLTLRITPIATSNPIVLKWISSKEPTTRRRSINFISPSPLLEAHFILFSSAYHKSVLREAKAHLLSPVYARLPNIHASALIEMLLQYHALSKQLVPDRSISETLKYTKVEMPFGWKTIEDNNQTYYYNSQYGNALWEKPEYVFDEEYAARTMQACFRMFQGRKAFLSMLYSFSFVEHVHATIAAGAAIGWVGFGLEGMPLSIYLCRLGLAKHTNSFTKGKWTIESFWAVPEAKWLSSYGVSWSKEDKALLKAAPRTKQRSRRYYPLSSTVESLPEKHGFQCIPNEKSLQSMLLAHFTGQQGRVLGLVRAVKELAIPLSTKQLDMYIRLYSGRPQQAIDNLVAEVIPANATTEAKEIQIYKLYQTSLSRCVVIAANMNLGHLARRLEDALTISNSIVGIASDSKLALKSIPLTKDQLAKVAFFLSNVKGMWEHNYTASRKLSIAQATLYLRHCGLEFCLQYIRSTILVQSFYRMARLRRWYLSVVAYRNRCALAIQLGWRCSIARSIRQHYLDQQRSEYEEHYVEKSQLFYYIYLPTQERLNRPPVDEYNHPIPYRPMVIDRLSKKYILSWPWLVSSNQAPEAASVAYESNIVCSICKNEKASRVCDVCCLSSGDYIYYCFACFCVAHPATLSWHTYQPLNRLQAQSLRCIECTRYSTQRCLDCKEDYCERCFMRIHTKGKRSHHLVESYPAQATVCIECEERVALRRCTICDDALCQDCISRTHSRGNKAKHTMEPLLQTLPQENIGYCVECAVRAAEKLCRYCHQNVCTICNATSHPAVCLESQLEQAKLALYGDNICVDCGKVADRQCVVCGDKY</sequence>
<keyword evidence="5" id="KW-0863">Zinc-finger</keyword>
<evidence type="ECO:0000256" key="5">
    <source>
        <dbReference type="PROSITE-ProRule" id="PRU00024"/>
    </source>
</evidence>
<evidence type="ECO:0000313" key="9">
    <source>
        <dbReference type="EMBL" id="OQR81972.1"/>
    </source>
</evidence>
<keyword evidence="5" id="KW-0479">Metal-binding</keyword>
<accession>A0A1V9Y8C1</accession>
<keyword evidence="4" id="KW-0112">Calmodulin-binding</keyword>
<feature type="region of interest" description="Disordered" evidence="6">
    <location>
        <begin position="258"/>
        <end position="279"/>
    </location>
</feature>
<dbReference type="OrthoDB" id="191834at2759"/>
<feature type="compositionally biased region" description="Polar residues" evidence="6">
    <location>
        <begin position="183"/>
        <end position="197"/>
    </location>
</feature>
<evidence type="ECO:0000259" key="8">
    <source>
        <dbReference type="PROSITE" id="PS50119"/>
    </source>
</evidence>
<feature type="compositionally biased region" description="Polar residues" evidence="6">
    <location>
        <begin position="258"/>
        <end position="275"/>
    </location>
</feature>
<feature type="region of interest" description="Disordered" evidence="6">
    <location>
        <begin position="152"/>
        <end position="211"/>
    </location>
</feature>
<dbReference type="GO" id="GO:0000278">
    <property type="term" value="P:mitotic cell cycle"/>
    <property type="evidence" value="ECO:0007669"/>
    <property type="project" value="TreeGrafter"/>
</dbReference>
<comment type="caution">
    <text evidence="9">The sequence shown here is derived from an EMBL/GenBank/DDBJ whole genome shotgun (WGS) entry which is preliminary data.</text>
</comment>
<dbReference type="InterPro" id="IPR000315">
    <property type="entry name" value="Znf_B-box"/>
</dbReference>
<dbReference type="EMBL" id="JNBS01004859">
    <property type="protein sequence ID" value="OQR81972.1"/>
    <property type="molecule type" value="Genomic_DNA"/>
</dbReference>
<dbReference type="PROSITE" id="PS50119">
    <property type="entry name" value="ZF_BBOX"/>
    <property type="match status" value="1"/>
</dbReference>
<comment type="subcellular location">
    <subcellularLocation>
        <location evidence="1">Cytoplasm</location>
    </subcellularLocation>
</comment>
<dbReference type="PROSITE" id="PS50096">
    <property type="entry name" value="IQ"/>
    <property type="match status" value="8"/>
</dbReference>
<organism evidence="9 10">
    <name type="scientific">Thraustotheca clavata</name>
    <dbReference type="NCBI Taxonomy" id="74557"/>
    <lineage>
        <taxon>Eukaryota</taxon>
        <taxon>Sar</taxon>
        <taxon>Stramenopiles</taxon>
        <taxon>Oomycota</taxon>
        <taxon>Saprolegniomycetes</taxon>
        <taxon>Saprolegniales</taxon>
        <taxon>Achlyaceae</taxon>
        <taxon>Thraustotheca</taxon>
    </lineage>
</organism>
<protein>
    <recommendedName>
        <fullName evidence="11">WW domain-containing protein</fullName>
    </recommendedName>
</protein>
<keyword evidence="2" id="KW-0963">Cytoplasm</keyword>
<dbReference type="GO" id="GO:0008270">
    <property type="term" value="F:zinc ion binding"/>
    <property type="evidence" value="ECO:0007669"/>
    <property type="project" value="UniProtKB-KW"/>
</dbReference>
<evidence type="ECO:0000313" key="10">
    <source>
        <dbReference type="Proteomes" id="UP000243217"/>
    </source>
</evidence>
<feature type="domain" description="WW" evidence="7">
    <location>
        <begin position="1691"/>
        <end position="1723"/>
    </location>
</feature>
<evidence type="ECO:0000256" key="1">
    <source>
        <dbReference type="ARBA" id="ARBA00004496"/>
    </source>
</evidence>
<evidence type="ECO:0008006" key="11">
    <source>
        <dbReference type="Google" id="ProtNLM"/>
    </source>
</evidence>
<feature type="domain" description="B box-type" evidence="8">
    <location>
        <begin position="2273"/>
        <end position="2319"/>
    </location>
</feature>
<dbReference type="InterPro" id="IPR001202">
    <property type="entry name" value="WW_dom"/>
</dbReference>
<dbReference type="GO" id="GO:0051295">
    <property type="term" value="P:establishment of meiotic spindle localization"/>
    <property type="evidence" value="ECO:0007669"/>
    <property type="project" value="TreeGrafter"/>
</dbReference>
<dbReference type="Gene3D" id="1.20.5.190">
    <property type="match status" value="3"/>
</dbReference>
<name>A0A1V9Y8C1_9STRA</name>
<dbReference type="PANTHER" id="PTHR22706">
    <property type="entry name" value="ASSEMBLY FACTOR FOR SPINDLE MICROTUBULES"/>
    <property type="match status" value="1"/>
</dbReference>
<feature type="non-terminal residue" evidence="9">
    <location>
        <position position="2399"/>
    </location>
</feature>
<dbReference type="SUPFAM" id="SSF51045">
    <property type="entry name" value="WW domain"/>
    <property type="match status" value="1"/>
</dbReference>
<dbReference type="InterPro" id="IPR036020">
    <property type="entry name" value="WW_dom_sf"/>
</dbReference>
<evidence type="ECO:0000256" key="3">
    <source>
        <dbReference type="ARBA" id="ARBA00022737"/>
    </source>
</evidence>
<keyword evidence="3" id="KW-0677">Repeat</keyword>
<keyword evidence="5" id="KW-0862">Zinc</keyword>
<dbReference type="STRING" id="74557.A0A1V9Y8C1"/>
<proteinExistence type="predicted"/>
<keyword evidence="10" id="KW-1185">Reference proteome</keyword>
<dbReference type="Proteomes" id="UP000243217">
    <property type="component" value="Unassembled WGS sequence"/>
</dbReference>
<dbReference type="PANTHER" id="PTHR22706:SF1">
    <property type="entry name" value="ASSEMBLY FACTOR FOR SPINDLE MICROTUBULES"/>
    <property type="match status" value="1"/>
</dbReference>
<dbReference type="GO" id="GO:0005516">
    <property type="term" value="F:calmodulin binding"/>
    <property type="evidence" value="ECO:0007669"/>
    <property type="project" value="UniProtKB-KW"/>
</dbReference>
<reference evidence="9 10" key="1">
    <citation type="journal article" date="2014" name="Genome Biol. Evol.">
        <title>The secreted proteins of Achlya hypogyna and Thraustotheca clavata identify the ancestral oomycete secretome and reveal gene acquisitions by horizontal gene transfer.</title>
        <authorList>
            <person name="Misner I."/>
            <person name="Blouin N."/>
            <person name="Leonard G."/>
            <person name="Richards T.A."/>
            <person name="Lane C.E."/>
        </authorList>
    </citation>
    <scope>NUCLEOTIDE SEQUENCE [LARGE SCALE GENOMIC DNA]</scope>
    <source>
        <strain evidence="9 10">ATCC 34112</strain>
    </source>
</reference>
<evidence type="ECO:0000256" key="4">
    <source>
        <dbReference type="ARBA" id="ARBA00022860"/>
    </source>
</evidence>
<dbReference type="InterPro" id="IPR000048">
    <property type="entry name" value="IQ_motif_EF-hand-BS"/>
</dbReference>
<evidence type="ECO:0000256" key="6">
    <source>
        <dbReference type="SAM" id="MobiDB-lite"/>
    </source>
</evidence>
<dbReference type="GO" id="GO:0007051">
    <property type="term" value="P:spindle organization"/>
    <property type="evidence" value="ECO:0007669"/>
    <property type="project" value="TreeGrafter"/>
</dbReference>
<dbReference type="SMART" id="SM00015">
    <property type="entry name" value="IQ"/>
    <property type="match status" value="16"/>
</dbReference>
<gene>
    <name evidence="9" type="ORF">THRCLA_11244</name>
</gene>
<dbReference type="InterPro" id="IPR051185">
    <property type="entry name" value="ASPM"/>
</dbReference>
<dbReference type="GO" id="GO:0000922">
    <property type="term" value="C:spindle pole"/>
    <property type="evidence" value="ECO:0007669"/>
    <property type="project" value="TreeGrafter"/>
</dbReference>
<dbReference type="PROSITE" id="PS50020">
    <property type="entry name" value="WW_DOMAIN_2"/>
    <property type="match status" value="1"/>
</dbReference>
<dbReference type="GO" id="GO:0005737">
    <property type="term" value="C:cytoplasm"/>
    <property type="evidence" value="ECO:0007669"/>
    <property type="project" value="UniProtKB-SubCell"/>
</dbReference>
<evidence type="ECO:0000256" key="2">
    <source>
        <dbReference type="ARBA" id="ARBA00022490"/>
    </source>
</evidence>